<dbReference type="EMBL" id="VAWA01000017">
    <property type="protein sequence ID" value="TLP72960.1"/>
    <property type="molecule type" value="Genomic_DNA"/>
</dbReference>
<protein>
    <submittedName>
        <fullName evidence="2">Uncharacterized protein</fullName>
    </submittedName>
</protein>
<keyword evidence="3" id="KW-1185">Reference proteome</keyword>
<dbReference type="RefSeq" id="WP_138170936.1">
    <property type="nucleotide sequence ID" value="NZ_VAWA01000017.1"/>
</dbReference>
<sequence length="299" mass="32786">MSTTATTQPTEQRPGLHRQADIRTAENDHPRKAALMTNDTPVPAGFAPTGLTVADLETLASHIGVKVEDHPELPEGYWGGYNANTRTIDLLAGLAHVQRRDTLAVMLAHARLTDNSPGGYTSEEAHTMAARMIITTEDWEVIGPVWEECQKHDPQRVFRLCRVLPSTARDYARVAGQWHPEGCIDWDGLCGRDDDDDIHSFAPTRFEIADTTIRVSPSLNGTLGGQERLDPGMGLEIDLPWALRDCSGGFHATPEQARQLAAFLIAQADRVDAWTADHGHLFDRERELATVGAGGDRDG</sequence>
<feature type="compositionally biased region" description="Polar residues" evidence="1">
    <location>
        <begin position="1"/>
        <end position="11"/>
    </location>
</feature>
<feature type="region of interest" description="Disordered" evidence="1">
    <location>
        <begin position="1"/>
        <end position="29"/>
    </location>
</feature>
<evidence type="ECO:0000256" key="1">
    <source>
        <dbReference type="SAM" id="MobiDB-lite"/>
    </source>
</evidence>
<evidence type="ECO:0000313" key="3">
    <source>
        <dbReference type="Proteomes" id="UP000306544"/>
    </source>
</evidence>
<reference evidence="2 3" key="1">
    <citation type="submission" date="2019-05" db="EMBL/GenBank/DDBJ databases">
        <title>Nesterenkonia sp. GY239, isolated from the Southern Atlantic Ocean.</title>
        <authorList>
            <person name="Zhang G."/>
        </authorList>
    </citation>
    <scope>NUCLEOTIDE SEQUENCE [LARGE SCALE GENOMIC DNA]</scope>
    <source>
        <strain evidence="2 3">GY239</strain>
    </source>
</reference>
<comment type="caution">
    <text evidence="2">The sequence shown here is derived from an EMBL/GenBank/DDBJ whole genome shotgun (WGS) entry which is preliminary data.</text>
</comment>
<dbReference type="Proteomes" id="UP000306544">
    <property type="component" value="Unassembled WGS sequence"/>
</dbReference>
<accession>A0A5R9A345</accession>
<dbReference type="AlphaFoldDB" id="A0A5R9A345"/>
<feature type="compositionally biased region" description="Basic and acidic residues" evidence="1">
    <location>
        <begin position="18"/>
        <end position="29"/>
    </location>
</feature>
<organism evidence="2 3">
    <name type="scientific">Nesterenkonia sphaerica</name>
    <dbReference type="NCBI Taxonomy" id="1804988"/>
    <lineage>
        <taxon>Bacteria</taxon>
        <taxon>Bacillati</taxon>
        <taxon>Actinomycetota</taxon>
        <taxon>Actinomycetes</taxon>
        <taxon>Micrococcales</taxon>
        <taxon>Micrococcaceae</taxon>
        <taxon>Nesterenkonia</taxon>
    </lineage>
</organism>
<evidence type="ECO:0000313" key="2">
    <source>
        <dbReference type="EMBL" id="TLP72960.1"/>
    </source>
</evidence>
<gene>
    <name evidence="2" type="ORF">FEF27_11060</name>
</gene>
<proteinExistence type="predicted"/>
<name>A0A5R9A345_9MICC</name>